<dbReference type="Gene3D" id="1.20.120.1760">
    <property type="match status" value="1"/>
</dbReference>
<keyword evidence="3" id="KW-0812">Transmembrane</keyword>
<gene>
    <name evidence="4" type="ORF">GCM10009788_25960</name>
</gene>
<dbReference type="InterPro" id="IPR043130">
    <property type="entry name" value="CDP-OH_PTrfase_TM_dom"/>
</dbReference>
<organism evidence="4 5">
    <name type="scientific">Nocardioides humi</name>
    <dbReference type="NCBI Taxonomy" id="449461"/>
    <lineage>
        <taxon>Bacteria</taxon>
        <taxon>Bacillati</taxon>
        <taxon>Actinomycetota</taxon>
        <taxon>Actinomycetes</taxon>
        <taxon>Propionibacteriales</taxon>
        <taxon>Nocardioidaceae</taxon>
        <taxon>Nocardioides</taxon>
    </lineage>
</organism>
<keyword evidence="5" id="KW-1185">Reference proteome</keyword>
<comment type="similarity">
    <text evidence="2">Belongs to the CDP-alcohol phosphatidyltransferase class-I family.</text>
</comment>
<feature type="transmembrane region" description="Helical" evidence="3">
    <location>
        <begin position="197"/>
        <end position="221"/>
    </location>
</feature>
<keyword evidence="1 2" id="KW-0808">Transferase</keyword>
<keyword evidence="3" id="KW-0472">Membrane</keyword>
<dbReference type="EMBL" id="BAAAOR010000023">
    <property type="protein sequence ID" value="GAA1520910.1"/>
    <property type="molecule type" value="Genomic_DNA"/>
</dbReference>
<evidence type="ECO:0000313" key="5">
    <source>
        <dbReference type="Proteomes" id="UP001500842"/>
    </source>
</evidence>
<name>A0ABN2ALI8_9ACTN</name>
<dbReference type="Proteomes" id="UP001500842">
    <property type="component" value="Unassembled WGS sequence"/>
</dbReference>
<dbReference type="Pfam" id="PF01066">
    <property type="entry name" value="CDP-OH_P_transf"/>
    <property type="match status" value="1"/>
</dbReference>
<proteinExistence type="inferred from homology"/>
<sequence length="244" mass="27530">MARSRRHPLATPLRGLASGQFPRRGRFRDMAGSPDRIYADPSVERLFTGATIITFVRTVITIAIAVWAAYDESLTWIVIGLISYWVGDSIDGEWARWRDCETRMGAVVDMMCDRLSCGVLYVGLIWLQPGGWISDEPMRWIGIPIAIYLFEFMVIDLYLSLAFLAWPIRSPNYFHVIDRRIYLWNWSRIGKAANSGAFAVILLVSGWVWLGTLIAVGLLVLKCVSLRWLLQLGVPVPPREAAAA</sequence>
<evidence type="ECO:0000256" key="3">
    <source>
        <dbReference type="SAM" id="Phobius"/>
    </source>
</evidence>
<dbReference type="PROSITE" id="PS00379">
    <property type="entry name" value="CDP_ALCOHOL_P_TRANSF"/>
    <property type="match status" value="1"/>
</dbReference>
<comment type="caution">
    <text evidence="4">The sequence shown here is derived from an EMBL/GenBank/DDBJ whole genome shotgun (WGS) entry which is preliminary data.</text>
</comment>
<feature type="transmembrane region" description="Helical" evidence="3">
    <location>
        <begin position="46"/>
        <end position="70"/>
    </location>
</feature>
<feature type="transmembrane region" description="Helical" evidence="3">
    <location>
        <begin position="145"/>
        <end position="166"/>
    </location>
</feature>
<evidence type="ECO:0000256" key="2">
    <source>
        <dbReference type="RuleBase" id="RU003750"/>
    </source>
</evidence>
<dbReference type="InterPro" id="IPR000462">
    <property type="entry name" value="CDP-OH_P_trans"/>
</dbReference>
<accession>A0ABN2ALI8</accession>
<feature type="transmembrane region" description="Helical" evidence="3">
    <location>
        <begin position="115"/>
        <end position="133"/>
    </location>
</feature>
<protein>
    <recommendedName>
        <fullName evidence="6">CDP-diacylglycerol--glycerol-3-phosphate 3-phosphatidyltransferase</fullName>
    </recommendedName>
</protein>
<evidence type="ECO:0000313" key="4">
    <source>
        <dbReference type="EMBL" id="GAA1520910.1"/>
    </source>
</evidence>
<feature type="transmembrane region" description="Helical" evidence="3">
    <location>
        <begin position="76"/>
        <end position="94"/>
    </location>
</feature>
<evidence type="ECO:0008006" key="6">
    <source>
        <dbReference type="Google" id="ProtNLM"/>
    </source>
</evidence>
<reference evidence="4 5" key="1">
    <citation type="journal article" date="2019" name="Int. J. Syst. Evol. Microbiol.">
        <title>The Global Catalogue of Microorganisms (GCM) 10K type strain sequencing project: providing services to taxonomists for standard genome sequencing and annotation.</title>
        <authorList>
            <consortium name="The Broad Institute Genomics Platform"/>
            <consortium name="The Broad Institute Genome Sequencing Center for Infectious Disease"/>
            <person name="Wu L."/>
            <person name="Ma J."/>
        </authorList>
    </citation>
    <scope>NUCLEOTIDE SEQUENCE [LARGE SCALE GENOMIC DNA]</scope>
    <source>
        <strain evidence="4 5">JCM 14942</strain>
    </source>
</reference>
<dbReference type="InterPro" id="IPR048254">
    <property type="entry name" value="CDP_ALCOHOL_P_TRANSF_CS"/>
</dbReference>
<evidence type="ECO:0000256" key="1">
    <source>
        <dbReference type="ARBA" id="ARBA00022679"/>
    </source>
</evidence>
<keyword evidence="3" id="KW-1133">Transmembrane helix</keyword>